<dbReference type="EMBL" id="JANBPU010000183">
    <property type="protein sequence ID" value="KAJ1914724.1"/>
    <property type="molecule type" value="Genomic_DNA"/>
</dbReference>
<evidence type="ECO:0000256" key="1">
    <source>
        <dbReference type="SAM" id="MobiDB-lite"/>
    </source>
</evidence>
<evidence type="ECO:0000313" key="3">
    <source>
        <dbReference type="Proteomes" id="UP001150538"/>
    </source>
</evidence>
<proteinExistence type="predicted"/>
<evidence type="ECO:0000313" key="2">
    <source>
        <dbReference type="EMBL" id="KAJ1914724.1"/>
    </source>
</evidence>
<feature type="region of interest" description="Disordered" evidence="1">
    <location>
        <begin position="181"/>
        <end position="248"/>
    </location>
</feature>
<reference evidence="2" key="1">
    <citation type="submission" date="2022-07" db="EMBL/GenBank/DDBJ databases">
        <title>Phylogenomic reconstructions and comparative analyses of Kickxellomycotina fungi.</title>
        <authorList>
            <person name="Reynolds N.K."/>
            <person name="Stajich J.E."/>
            <person name="Barry K."/>
            <person name="Grigoriev I.V."/>
            <person name="Crous P."/>
            <person name="Smith M.E."/>
        </authorList>
    </citation>
    <scope>NUCLEOTIDE SEQUENCE</scope>
    <source>
        <strain evidence="2">NBRC 100468</strain>
    </source>
</reference>
<name>A0A9W7ZVJ6_9FUNG</name>
<feature type="compositionally biased region" description="Low complexity" evidence="1">
    <location>
        <begin position="193"/>
        <end position="222"/>
    </location>
</feature>
<dbReference type="AlphaFoldDB" id="A0A9W7ZVJ6"/>
<comment type="caution">
    <text evidence="2">The sequence shown here is derived from an EMBL/GenBank/DDBJ whole genome shotgun (WGS) entry which is preliminary data.</text>
</comment>
<organism evidence="2 3">
    <name type="scientific">Mycoemilia scoparia</name>
    <dbReference type="NCBI Taxonomy" id="417184"/>
    <lineage>
        <taxon>Eukaryota</taxon>
        <taxon>Fungi</taxon>
        <taxon>Fungi incertae sedis</taxon>
        <taxon>Zoopagomycota</taxon>
        <taxon>Kickxellomycotina</taxon>
        <taxon>Kickxellomycetes</taxon>
        <taxon>Kickxellales</taxon>
        <taxon>Kickxellaceae</taxon>
        <taxon>Mycoemilia</taxon>
    </lineage>
</organism>
<gene>
    <name evidence="2" type="ORF">H4219_004661</name>
</gene>
<protein>
    <submittedName>
        <fullName evidence="2">Uncharacterized protein</fullName>
    </submittedName>
</protein>
<feature type="compositionally biased region" description="Low complexity" evidence="1">
    <location>
        <begin position="233"/>
        <end position="248"/>
    </location>
</feature>
<sequence length="606" mass="67727">MDNPNQNIYYYTGGGNSSSGSSGRRQRQEANDNGGDNEEEARYGHQAQQLLFPSFQLNPPYYQQPQDPQDDTFLRDASLTQHPDFLEPQTMPSYADTSVIQPTPFLRTQSPYSMPNEHFATGSQAMFGSGLYGQSHFQLQPRSSQMQRQDGRQDEELYQQQISEDPMAISSSVIKYTTAGDSMDSSGFKGRTLLPGLHHPHSPHLLPLASAPPRRQQQQQQPEIAVAASGPGMQVESQMSESASASSSNNNWDYGAYIGSFGKRPHDNMALYQRAQIRRKADASASSNSKESRQPVRTKWTPTYFPRHVLSVYFTDNEDIPNDFYTEKDILTAIKESIRFVAGGNTESEPPVTLAMTSLSPRAGISAIEKISPFSLLKAGMAQEPQNYTKIMHHALKYNLEKSLQEVIRQTREKLDSHIAPLPTPRTKYKIHGFSDKALETNIFDYLLRYIVVEHAMFRAIENPGSVGKSASTTASSPSLTGTWLTGFRLMAAFISKLARELAKTNDIFLDNGDVDEVSDYEIKFATGVFAFLLFLIRKYFRTDILFSTGAYSMPAPGQINAWLRLFFDDSDGKGCYRIMFNSDDINQGLSSGFLDAIVPFIPDTL</sequence>
<feature type="region of interest" description="Disordered" evidence="1">
    <location>
        <begin position="277"/>
        <end position="299"/>
    </location>
</feature>
<feature type="region of interest" description="Disordered" evidence="1">
    <location>
        <begin position="1"/>
        <end position="47"/>
    </location>
</feature>
<keyword evidence="3" id="KW-1185">Reference proteome</keyword>
<dbReference type="Proteomes" id="UP001150538">
    <property type="component" value="Unassembled WGS sequence"/>
</dbReference>
<accession>A0A9W7ZVJ6</accession>